<keyword evidence="10 12" id="KW-0378">Hydrolase</keyword>
<keyword evidence="6" id="KW-0963">Cytoplasm</keyword>
<evidence type="ECO:0000256" key="7">
    <source>
        <dbReference type="ARBA" id="ARBA00022722"/>
    </source>
</evidence>
<evidence type="ECO:0000313" key="15">
    <source>
        <dbReference type="EMBL" id="GEC74618.1"/>
    </source>
</evidence>
<dbReference type="Gene3D" id="3.30.420.10">
    <property type="entry name" value="Ribonuclease H-like superfamily/Ribonuclease H"/>
    <property type="match status" value="1"/>
</dbReference>
<dbReference type="RefSeq" id="WP_141385991.1">
    <property type="nucleotide sequence ID" value="NZ_BJNQ01000003.1"/>
</dbReference>
<evidence type="ECO:0000256" key="8">
    <source>
        <dbReference type="ARBA" id="ARBA00022723"/>
    </source>
</evidence>
<evidence type="ECO:0000313" key="16">
    <source>
        <dbReference type="Proteomes" id="UP000317410"/>
    </source>
</evidence>
<accession>A0A4Y4B2B3</accession>
<feature type="binding site" evidence="12">
    <location>
        <position position="25"/>
    </location>
    <ligand>
        <name>a divalent metal cation</name>
        <dbReference type="ChEBI" id="CHEBI:60240"/>
    </ligand>
</feature>
<dbReference type="GO" id="GO:0006298">
    <property type="term" value="P:mismatch repair"/>
    <property type="evidence" value="ECO:0007669"/>
    <property type="project" value="TreeGrafter"/>
</dbReference>
<dbReference type="InterPro" id="IPR036397">
    <property type="entry name" value="RNaseH_sf"/>
</dbReference>
<comment type="caution">
    <text evidence="15">The sequence shown here is derived from an EMBL/GenBank/DDBJ whole genome shotgun (WGS) entry which is preliminary data.</text>
</comment>
<sequence length="219" mass="23198">MTVVAPKLTLERRLLGECELIISLDEVGRGALAGPVAVGAAVMDAAGARRRVPEGLRDSKLVTELRRPEVAARAAAWVQASAVGWASAAEIDEVGIMRALGLAASRAVQAVADQGAALDGALVLLDGNHDYLSKVHPAPLRVRPVVKADRDCASVSAASVIAKVARDTYMTELHETDPAYQWDRNKGYASSAHRDAIRTVGLSPHHRASWAIADVPTLF</sequence>
<feature type="domain" description="RNase H type-2" evidence="14">
    <location>
        <begin position="19"/>
        <end position="219"/>
    </location>
</feature>
<evidence type="ECO:0000256" key="9">
    <source>
        <dbReference type="ARBA" id="ARBA00022759"/>
    </source>
</evidence>
<gene>
    <name evidence="15" type="primary">rnhB</name>
    <name evidence="15" type="ORF">MLI01_07630</name>
</gene>
<dbReference type="GO" id="GO:0032299">
    <property type="term" value="C:ribonuclease H2 complex"/>
    <property type="evidence" value="ECO:0007669"/>
    <property type="project" value="TreeGrafter"/>
</dbReference>
<dbReference type="GO" id="GO:0005737">
    <property type="term" value="C:cytoplasm"/>
    <property type="evidence" value="ECO:0007669"/>
    <property type="project" value="UniProtKB-SubCell"/>
</dbReference>
<feature type="binding site" evidence="12">
    <location>
        <position position="26"/>
    </location>
    <ligand>
        <name>a divalent metal cation</name>
        <dbReference type="ChEBI" id="CHEBI:60240"/>
    </ligand>
</feature>
<evidence type="ECO:0000256" key="5">
    <source>
        <dbReference type="ARBA" id="ARBA00007383"/>
    </source>
</evidence>
<keyword evidence="11" id="KW-0464">Manganese</keyword>
<dbReference type="PANTHER" id="PTHR10954:SF18">
    <property type="entry name" value="RIBONUCLEASE HII"/>
    <property type="match status" value="1"/>
</dbReference>
<dbReference type="GO" id="GO:0046872">
    <property type="term" value="F:metal ion binding"/>
    <property type="evidence" value="ECO:0007669"/>
    <property type="project" value="UniProtKB-KW"/>
</dbReference>
<evidence type="ECO:0000256" key="2">
    <source>
        <dbReference type="ARBA" id="ARBA00001946"/>
    </source>
</evidence>
<dbReference type="SUPFAM" id="SSF53098">
    <property type="entry name" value="Ribonuclease H-like"/>
    <property type="match status" value="1"/>
</dbReference>
<comment type="similarity">
    <text evidence="5 13">Belongs to the RNase HII family.</text>
</comment>
<dbReference type="EC" id="3.1.26.4" evidence="13"/>
<evidence type="ECO:0000259" key="14">
    <source>
        <dbReference type="PROSITE" id="PS51975"/>
    </source>
</evidence>
<evidence type="ECO:0000256" key="12">
    <source>
        <dbReference type="PROSITE-ProRule" id="PRU01319"/>
    </source>
</evidence>
<keyword evidence="9 12" id="KW-0255">Endonuclease</keyword>
<evidence type="ECO:0000256" key="10">
    <source>
        <dbReference type="ARBA" id="ARBA00022801"/>
    </source>
</evidence>
<dbReference type="CDD" id="cd07182">
    <property type="entry name" value="RNase_HII_bacteria_HII_like"/>
    <property type="match status" value="1"/>
</dbReference>
<comment type="function">
    <text evidence="3 13">Endonuclease that specifically degrades the RNA of RNA-DNA hybrids.</text>
</comment>
<proteinExistence type="inferred from homology"/>
<feature type="binding site" evidence="12">
    <location>
        <position position="126"/>
    </location>
    <ligand>
        <name>a divalent metal cation</name>
        <dbReference type="ChEBI" id="CHEBI:60240"/>
    </ligand>
</feature>
<keyword evidence="8 12" id="KW-0479">Metal-binding</keyword>
<organism evidence="15 16">
    <name type="scientific">Microbacterium maritypicum</name>
    <name type="common">Microbacterium liquefaciens</name>
    <dbReference type="NCBI Taxonomy" id="33918"/>
    <lineage>
        <taxon>Bacteria</taxon>
        <taxon>Bacillati</taxon>
        <taxon>Actinomycetota</taxon>
        <taxon>Actinomycetes</taxon>
        <taxon>Micrococcales</taxon>
        <taxon>Microbacteriaceae</taxon>
        <taxon>Microbacterium</taxon>
    </lineage>
</organism>
<comment type="catalytic activity">
    <reaction evidence="1 12 13">
        <text>Endonucleolytic cleavage to 5'-phosphomonoester.</text>
        <dbReference type="EC" id="3.1.26.4"/>
    </reaction>
</comment>
<dbReference type="EMBL" id="BJNQ01000003">
    <property type="protein sequence ID" value="GEC74618.1"/>
    <property type="molecule type" value="Genomic_DNA"/>
</dbReference>
<dbReference type="GO" id="GO:0004523">
    <property type="term" value="F:RNA-DNA hybrid ribonuclease activity"/>
    <property type="evidence" value="ECO:0007669"/>
    <property type="project" value="UniProtKB-UniRule"/>
</dbReference>
<dbReference type="PANTHER" id="PTHR10954">
    <property type="entry name" value="RIBONUCLEASE H2 SUBUNIT A"/>
    <property type="match status" value="1"/>
</dbReference>
<keyword evidence="7 12" id="KW-0540">Nuclease</keyword>
<dbReference type="Proteomes" id="UP000317410">
    <property type="component" value="Unassembled WGS sequence"/>
</dbReference>
<name>A0A4Y4B2B3_MICMQ</name>
<dbReference type="InterPro" id="IPR001352">
    <property type="entry name" value="RNase_HII/HIII"/>
</dbReference>
<evidence type="ECO:0000256" key="4">
    <source>
        <dbReference type="ARBA" id="ARBA00004496"/>
    </source>
</evidence>
<dbReference type="AlphaFoldDB" id="A0A4Y4B2B3"/>
<comment type="cofactor">
    <cofactor evidence="2">
        <name>Mg(2+)</name>
        <dbReference type="ChEBI" id="CHEBI:18420"/>
    </cofactor>
</comment>
<dbReference type="InterPro" id="IPR024567">
    <property type="entry name" value="RNase_HII/HIII_dom"/>
</dbReference>
<dbReference type="Pfam" id="PF01351">
    <property type="entry name" value="RNase_HII"/>
    <property type="match status" value="1"/>
</dbReference>
<dbReference type="GO" id="GO:0003723">
    <property type="term" value="F:RNA binding"/>
    <property type="evidence" value="ECO:0007669"/>
    <property type="project" value="UniProtKB-UniRule"/>
</dbReference>
<evidence type="ECO:0000256" key="11">
    <source>
        <dbReference type="ARBA" id="ARBA00023211"/>
    </source>
</evidence>
<comment type="subcellular location">
    <subcellularLocation>
        <location evidence="4">Cytoplasm</location>
    </subcellularLocation>
</comment>
<dbReference type="NCBIfam" id="NF000595">
    <property type="entry name" value="PRK00015.1-3"/>
    <property type="match status" value="1"/>
</dbReference>
<evidence type="ECO:0000256" key="3">
    <source>
        <dbReference type="ARBA" id="ARBA00004065"/>
    </source>
</evidence>
<dbReference type="PROSITE" id="PS51975">
    <property type="entry name" value="RNASE_H_2"/>
    <property type="match status" value="1"/>
</dbReference>
<comment type="cofactor">
    <cofactor evidence="12">
        <name>Mn(2+)</name>
        <dbReference type="ChEBI" id="CHEBI:29035"/>
    </cofactor>
    <cofactor evidence="12">
        <name>Mg(2+)</name>
        <dbReference type="ChEBI" id="CHEBI:18420"/>
    </cofactor>
    <text evidence="12">Manganese or magnesium. Binds 1 divalent metal ion per monomer in the absence of substrate. May bind a second metal ion after substrate binding.</text>
</comment>
<dbReference type="InterPro" id="IPR022898">
    <property type="entry name" value="RNase_HII"/>
</dbReference>
<evidence type="ECO:0000256" key="1">
    <source>
        <dbReference type="ARBA" id="ARBA00000077"/>
    </source>
</evidence>
<evidence type="ECO:0000256" key="13">
    <source>
        <dbReference type="RuleBase" id="RU003515"/>
    </source>
</evidence>
<dbReference type="GO" id="GO:0043137">
    <property type="term" value="P:DNA replication, removal of RNA primer"/>
    <property type="evidence" value="ECO:0007669"/>
    <property type="project" value="TreeGrafter"/>
</dbReference>
<protein>
    <recommendedName>
        <fullName evidence="13">Ribonuclease</fullName>
        <ecNumber evidence="13">3.1.26.4</ecNumber>
    </recommendedName>
</protein>
<dbReference type="InterPro" id="IPR012337">
    <property type="entry name" value="RNaseH-like_sf"/>
</dbReference>
<evidence type="ECO:0000256" key="6">
    <source>
        <dbReference type="ARBA" id="ARBA00022490"/>
    </source>
</evidence>
<reference evidence="15 16" key="1">
    <citation type="submission" date="2019-06" db="EMBL/GenBank/DDBJ databases">
        <title>Whole genome shotgun sequence of Microbacterium liquefaciens NBRC 15037.</title>
        <authorList>
            <person name="Hosoyama A."/>
            <person name="Uohara A."/>
            <person name="Ohji S."/>
            <person name="Ichikawa N."/>
        </authorList>
    </citation>
    <scope>NUCLEOTIDE SEQUENCE [LARGE SCALE GENOMIC DNA]</scope>
    <source>
        <strain evidence="15 16">NBRC 15037</strain>
    </source>
</reference>